<dbReference type="OrthoDB" id="73639at2759"/>
<dbReference type="AlphaFoldDB" id="A0A3R7T0Y7"/>
<organism evidence="5 6">
    <name type="scientific">Penaeus vannamei</name>
    <name type="common">Whiteleg shrimp</name>
    <name type="synonym">Litopenaeus vannamei</name>
    <dbReference type="NCBI Taxonomy" id="6689"/>
    <lineage>
        <taxon>Eukaryota</taxon>
        <taxon>Metazoa</taxon>
        <taxon>Ecdysozoa</taxon>
        <taxon>Arthropoda</taxon>
        <taxon>Crustacea</taxon>
        <taxon>Multicrustacea</taxon>
        <taxon>Malacostraca</taxon>
        <taxon>Eumalacostraca</taxon>
        <taxon>Eucarida</taxon>
        <taxon>Decapoda</taxon>
        <taxon>Dendrobranchiata</taxon>
        <taxon>Penaeoidea</taxon>
        <taxon>Penaeidae</taxon>
        <taxon>Penaeus</taxon>
    </lineage>
</organism>
<dbReference type="GO" id="GO:0005654">
    <property type="term" value="C:nucleoplasm"/>
    <property type="evidence" value="ECO:0007669"/>
    <property type="project" value="TreeGrafter"/>
</dbReference>
<reference evidence="5 6" key="2">
    <citation type="submission" date="2019-01" db="EMBL/GenBank/DDBJ databases">
        <title>The decoding of complex shrimp genome reveals the adaptation for benthos swimmer, frequently molting mechanism and breeding impact on genome.</title>
        <authorList>
            <person name="Sun Y."/>
            <person name="Gao Y."/>
            <person name="Yu Y."/>
        </authorList>
    </citation>
    <scope>NUCLEOTIDE SEQUENCE [LARGE SCALE GENOMIC DNA]</scope>
    <source>
        <tissue evidence="5">Muscle</tissue>
    </source>
</reference>
<dbReference type="STRING" id="6689.A0A3R7T0Y7"/>
<proteinExistence type="inferred from homology"/>
<name>A0A3R7T0Y7_PENVA</name>
<keyword evidence="6" id="KW-1185">Reference proteome</keyword>
<dbReference type="PROSITE" id="PS51203">
    <property type="entry name" value="CS"/>
    <property type="match status" value="1"/>
</dbReference>
<dbReference type="InterPro" id="IPR008978">
    <property type="entry name" value="HSP20-like_chaperone"/>
</dbReference>
<protein>
    <recommendedName>
        <fullName evidence="2">Protein SHQ1 homolog</fullName>
    </recommendedName>
</protein>
<gene>
    <name evidence="5" type="ORF">C7M84_022095</name>
</gene>
<sequence length="458" mass="52296">MLTPKFEVKQDEKQIIITVFAPYARISDAEVNIDEDTFTFYSSPYYLRLTFSGKLTDSELERYTAKFDADQGAFVIQWNDDEAGDEEEEENIDWFLEQTLPDENVVTAGHKYGFANKDTGVFTALQNELKGVIDIADPDNKSASARRKERIACEQSVFDEDHYLADYFEMDTVREYLEFIPEFYSVTSDEVELDEVDKEDLLKLPRKEHLLDKGAKSIVYLGLVDILYSWCYNHRITLGENCPESAWNIAKLSATLSWLDSFTHLRDVVTSSMCRSLIYPLIRNWQLSKEVLKDTIQILTLGRKKVLHCLLEIQREFNNSEPRYLLNQLYITDYCTWIQTVKNDKLISLADSLKKVNIAKKDVGLELEDLEVAAHLVLEEESANSPVDNMNNLATQMGDMTIIENGAALGVNENEFDENVDIDSSDEDSSDDSDQDESTSDSSDLDSDDDTLSESEES</sequence>
<dbReference type="InterPro" id="IPR039742">
    <property type="entry name" value="Shq1"/>
</dbReference>
<dbReference type="InterPro" id="IPR048696">
    <property type="entry name" value="SHQ1-like_CS"/>
</dbReference>
<evidence type="ECO:0000313" key="5">
    <source>
        <dbReference type="EMBL" id="ROT84750.1"/>
    </source>
</evidence>
<dbReference type="InterPro" id="IPR007009">
    <property type="entry name" value="Shq1_C"/>
</dbReference>
<dbReference type="PANTHER" id="PTHR12967:SF0">
    <property type="entry name" value="PROTEIN SHQ1 HOMOLOG"/>
    <property type="match status" value="1"/>
</dbReference>
<dbReference type="EMBL" id="QCYY01000505">
    <property type="protein sequence ID" value="ROT84750.1"/>
    <property type="molecule type" value="Genomic_DNA"/>
</dbReference>
<dbReference type="GO" id="GO:0051082">
    <property type="term" value="F:unfolded protein binding"/>
    <property type="evidence" value="ECO:0007669"/>
    <property type="project" value="TreeGrafter"/>
</dbReference>
<evidence type="ECO:0000256" key="1">
    <source>
        <dbReference type="ARBA" id="ARBA00005607"/>
    </source>
</evidence>
<comment type="similarity">
    <text evidence="1">Belongs to the SHQ1 family.</text>
</comment>
<evidence type="ECO:0000313" key="6">
    <source>
        <dbReference type="Proteomes" id="UP000283509"/>
    </source>
</evidence>
<dbReference type="InterPro" id="IPR007052">
    <property type="entry name" value="CS_dom"/>
</dbReference>
<dbReference type="GO" id="GO:0000493">
    <property type="term" value="P:box H/ACA snoRNP assembly"/>
    <property type="evidence" value="ECO:0007669"/>
    <property type="project" value="InterPro"/>
</dbReference>
<evidence type="ECO:0000256" key="3">
    <source>
        <dbReference type="SAM" id="MobiDB-lite"/>
    </source>
</evidence>
<dbReference type="PANTHER" id="PTHR12967">
    <property type="entry name" value="PROTEIN SHQ1 HOMOLOG"/>
    <property type="match status" value="1"/>
</dbReference>
<dbReference type="Pfam" id="PF21413">
    <property type="entry name" value="SHQ1-like_CS"/>
    <property type="match status" value="1"/>
</dbReference>
<dbReference type="Gene3D" id="2.60.40.790">
    <property type="match status" value="1"/>
</dbReference>
<evidence type="ECO:0000259" key="4">
    <source>
        <dbReference type="PROSITE" id="PS51203"/>
    </source>
</evidence>
<accession>A0A3R7T0Y7</accession>
<dbReference type="Pfam" id="PF04925">
    <property type="entry name" value="SHQ1"/>
    <property type="match status" value="1"/>
</dbReference>
<feature type="domain" description="CS" evidence="4">
    <location>
        <begin position="1"/>
        <end position="99"/>
    </location>
</feature>
<comment type="caution">
    <text evidence="5">The sequence shown here is derived from an EMBL/GenBank/DDBJ whole genome shotgun (WGS) entry which is preliminary data.</text>
</comment>
<feature type="region of interest" description="Disordered" evidence="3">
    <location>
        <begin position="415"/>
        <end position="458"/>
    </location>
</feature>
<dbReference type="Proteomes" id="UP000283509">
    <property type="component" value="Unassembled WGS sequence"/>
</dbReference>
<evidence type="ECO:0000256" key="2">
    <source>
        <dbReference type="ARBA" id="ARBA00013750"/>
    </source>
</evidence>
<reference evidence="5 6" key="1">
    <citation type="submission" date="2018-04" db="EMBL/GenBank/DDBJ databases">
        <authorList>
            <person name="Zhang X."/>
            <person name="Yuan J."/>
            <person name="Li F."/>
            <person name="Xiang J."/>
        </authorList>
    </citation>
    <scope>NUCLEOTIDE SEQUENCE [LARGE SCALE GENOMIC DNA]</scope>
    <source>
        <tissue evidence="5">Muscle</tissue>
    </source>
</reference>
<dbReference type="GO" id="GO:0005737">
    <property type="term" value="C:cytoplasm"/>
    <property type="evidence" value="ECO:0007669"/>
    <property type="project" value="TreeGrafter"/>
</dbReference>